<dbReference type="CDD" id="cd11386">
    <property type="entry name" value="MCP_signal"/>
    <property type="match status" value="1"/>
</dbReference>
<evidence type="ECO:0000256" key="6">
    <source>
        <dbReference type="ARBA" id="ARBA00022989"/>
    </source>
</evidence>
<dbReference type="SUPFAM" id="SSF58104">
    <property type="entry name" value="Methyl-accepting chemotaxis protein (MCP) signaling domain"/>
    <property type="match status" value="1"/>
</dbReference>
<keyword evidence="5 13" id="KW-0812">Transmembrane</keyword>
<sequence length="566" mass="60893">MSKKKKLKLGTKINLIVVSIIVFLSSTLAIAAIWQINDGIKTFAVEKARGDLDLSYRYIDNKYPGDWEIRDGHLYKGSTLLNENYEVVDNIGSDTGDTVTIFQMDTRIATNVMVDGERAIGTTVSDEVAEVVLQNGENYYGEANVAGNDYQTAYMPIQNAAGETVGIYYVGAAQSIIDDTIAQFLTILLIVLAVIIVLSAVFTIWFTRRLKKRLNAVSTALNGAGNGDFTTEIVDNTGDELTEVGNSYNQMRGNLQGMIQEVLKTSEQVAASSEELTAGAEQTSLATEQITEIIQQVASNAENQTASVEQSETALEEVTIGINNIAERSTHIAEKGSYATDKAKKGGDLVGSTAAQMNTIHDSVNVSAEVMELLDERSKEIGKITNVITDIANQTNLLALNAAIEAARAGEHGKGFAVVADEVRKLAEQSQLSSTQISALINEIQVDMSRSNESITQVKAEVQEGLGIVQDTQESFKEIISAMEDIGYQINDMAATAQQMSASAEEVTATVSGITTSSKENAMHSQGVAASTEEQLASMEEISASAAALSNMAEDLQNQMAKFKIR</sequence>
<dbReference type="PROSITE" id="PS50111">
    <property type="entry name" value="CHEMOTAXIS_TRANSDUC_2"/>
    <property type="match status" value="1"/>
</dbReference>
<evidence type="ECO:0008006" key="18">
    <source>
        <dbReference type="Google" id="ProtNLM"/>
    </source>
</evidence>
<evidence type="ECO:0000256" key="9">
    <source>
        <dbReference type="ARBA" id="ARBA00029447"/>
    </source>
</evidence>
<accession>A0A0C2VKX6</accession>
<feature type="coiled-coil region" evidence="12">
    <location>
        <begin position="539"/>
        <end position="566"/>
    </location>
</feature>
<evidence type="ECO:0000313" key="16">
    <source>
        <dbReference type="EMBL" id="KIL49522.1"/>
    </source>
</evidence>
<keyword evidence="17" id="KW-1185">Reference proteome</keyword>
<gene>
    <name evidence="16" type="ORF">KP78_09900</name>
</gene>
<dbReference type="InterPro" id="IPR004089">
    <property type="entry name" value="MCPsignal_dom"/>
</dbReference>
<dbReference type="PANTHER" id="PTHR32089:SF114">
    <property type="entry name" value="METHYL-ACCEPTING CHEMOTAXIS PROTEIN MCPB"/>
    <property type="match status" value="1"/>
</dbReference>
<evidence type="ECO:0000256" key="1">
    <source>
        <dbReference type="ARBA" id="ARBA00004651"/>
    </source>
</evidence>
<dbReference type="PATRIC" id="fig|889306.3.peg.996"/>
<dbReference type="PROSITE" id="PS50885">
    <property type="entry name" value="HAMP"/>
    <property type="match status" value="1"/>
</dbReference>
<feature type="domain" description="HAMP" evidence="15">
    <location>
        <begin position="208"/>
        <end position="260"/>
    </location>
</feature>
<dbReference type="EMBL" id="JXRP01000009">
    <property type="protein sequence ID" value="KIL49522.1"/>
    <property type="molecule type" value="Genomic_DNA"/>
</dbReference>
<dbReference type="SMART" id="SM00283">
    <property type="entry name" value="MA"/>
    <property type="match status" value="1"/>
</dbReference>
<dbReference type="GO" id="GO:0005886">
    <property type="term" value="C:plasma membrane"/>
    <property type="evidence" value="ECO:0007669"/>
    <property type="project" value="UniProtKB-SubCell"/>
</dbReference>
<keyword evidence="6 13" id="KW-1133">Transmembrane helix</keyword>
<keyword evidence="8 11" id="KW-0807">Transducer</keyword>
<feature type="domain" description="Methyl-accepting transducer" evidence="14">
    <location>
        <begin position="279"/>
        <end position="515"/>
    </location>
</feature>
<organism evidence="16 17">
    <name type="scientific">Jeotgalibacillus soli</name>
    <dbReference type="NCBI Taxonomy" id="889306"/>
    <lineage>
        <taxon>Bacteria</taxon>
        <taxon>Bacillati</taxon>
        <taxon>Bacillota</taxon>
        <taxon>Bacilli</taxon>
        <taxon>Bacillales</taxon>
        <taxon>Caryophanaceae</taxon>
        <taxon>Jeotgalibacillus</taxon>
    </lineage>
</organism>
<dbReference type="AlphaFoldDB" id="A0A0C2VKX6"/>
<dbReference type="Proteomes" id="UP000031938">
    <property type="component" value="Unassembled WGS sequence"/>
</dbReference>
<dbReference type="InterPro" id="IPR033463">
    <property type="entry name" value="sCache_3"/>
</dbReference>
<dbReference type="Gene3D" id="1.10.287.950">
    <property type="entry name" value="Methyl-accepting chemotaxis protein"/>
    <property type="match status" value="1"/>
</dbReference>
<evidence type="ECO:0000256" key="4">
    <source>
        <dbReference type="ARBA" id="ARBA00022500"/>
    </source>
</evidence>
<keyword evidence="3" id="KW-0488">Methylation</keyword>
<keyword evidence="4" id="KW-0145">Chemotaxis</keyword>
<feature type="transmembrane region" description="Helical" evidence="13">
    <location>
        <begin position="184"/>
        <end position="206"/>
    </location>
</feature>
<dbReference type="STRING" id="889306.KP78_09900"/>
<evidence type="ECO:0000256" key="11">
    <source>
        <dbReference type="PROSITE-ProRule" id="PRU00284"/>
    </source>
</evidence>
<dbReference type="InterPro" id="IPR029151">
    <property type="entry name" value="Sensor-like_sf"/>
</dbReference>
<dbReference type="SUPFAM" id="SSF103190">
    <property type="entry name" value="Sensory domain-like"/>
    <property type="match status" value="1"/>
</dbReference>
<dbReference type="SMART" id="SM00304">
    <property type="entry name" value="HAMP"/>
    <property type="match status" value="1"/>
</dbReference>
<protein>
    <recommendedName>
        <fullName evidence="18">Methyl-accepting chemotaxis protein</fullName>
    </recommendedName>
</protein>
<evidence type="ECO:0000256" key="7">
    <source>
        <dbReference type="ARBA" id="ARBA00023136"/>
    </source>
</evidence>
<evidence type="ECO:0000256" key="2">
    <source>
        <dbReference type="ARBA" id="ARBA00022475"/>
    </source>
</evidence>
<dbReference type="GO" id="GO:0004888">
    <property type="term" value="F:transmembrane signaling receptor activity"/>
    <property type="evidence" value="ECO:0007669"/>
    <property type="project" value="InterPro"/>
</dbReference>
<dbReference type="Gene3D" id="6.10.340.10">
    <property type="match status" value="1"/>
</dbReference>
<dbReference type="InterPro" id="IPR004090">
    <property type="entry name" value="Chemotax_Me-accpt_rcpt"/>
</dbReference>
<evidence type="ECO:0000256" key="12">
    <source>
        <dbReference type="SAM" id="Coils"/>
    </source>
</evidence>
<proteinExistence type="inferred from homology"/>
<dbReference type="Pfam" id="PF00672">
    <property type="entry name" value="HAMP"/>
    <property type="match status" value="1"/>
</dbReference>
<dbReference type="OrthoDB" id="9814363at2"/>
<dbReference type="PANTHER" id="PTHR32089">
    <property type="entry name" value="METHYL-ACCEPTING CHEMOTAXIS PROTEIN MCPB"/>
    <property type="match status" value="1"/>
</dbReference>
<reference evidence="16 17" key="1">
    <citation type="submission" date="2015-01" db="EMBL/GenBank/DDBJ databases">
        <title>Genome sequencing of Jeotgalibacillus soli.</title>
        <authorList>
            <person name="Goh K.M."/>
            <person name="Chan K.-G."/>
            <person name="Yaakop A.S."/>
            <person name="Ee R."/>
            <person name="Gan H.M."/>
            <person name="Chan C.S."/>
        </authorList>
    </citation>
    <scope>NUCLEOTIDE SEQUENCE [LARGE SCALE GENOMIC DNA]</scope>
    <source>
        <strain evidence="16 17">P9</strain>
    </source>
</reference>
<keyword evidence="12" id="KW-0175">Coiled coil</keyword>
<comment type="caution">
    <text evidence="16">The sequence shown here is derived from an EMBL/GenBank/DDBJ whole genome shotgun (WGS) entry which is preliminary data.</text>
</comment>
<evidence type="ECO:0000256" key="3">
    <source>
        <dbReference type="ARBA" id="ARBA00022481"/>
    </source>
</evidence>
<evidence type="ECO:0000256" key="13">
    <source>
        <dbReference type="SAM" id="Phobius"/>
    </source>
</evidence>
<evidence type="ECO:0000256" key="10">
    <source>
        <dbReference type="ARBA" id="ARBA00058128"/>
    </source>
</evidence>
<dbReference type="GO" id="GO:0006935">
    <property type="term" value="P:chemotaxis"/>
    <property type="evidence" value="ECO:0007669"/>
    <property type="project" value="UniProtKB-KW"/>
</dbReference>
<dbReference type="FunFam" id="1.10.287.950:FF:000003">
    <property type="entry name" value="Methyl-accepting chemotaxis protein"/>
    <property type="match status" value="1"/>
</dbReference>
<evidence type="ECO:0000256" key="5">
    <source>
        <dbReference type="ARBA" id="ARBA00022692"/>
    </source>
</evidence>
<name>A0A0C2VKX6_9BACL</name>
<evidence type="ECO:0000313" key="17">
    <source>
        <dbReference type="Proteomes" id="UP000031938"/>
    </source>
</evidence>
<dbReference type="CDD" id="cd06225">
    <property type="entry name" value="HAMP"/>
    <property type="match status" value="1"/>
</dbReference>
<comment type="subcellular location">
    <subcellularLocation>
        <location evidence="1">Cell membrane</location>
        <topology evidence="1">Multi-pass membrane protein</topology>
    </subcellularLocation>
</comment>
<dbReference type="InterPro" id="IPR003660">
    <property type="entry name" value="HAMP_dom"/>
</dbReference>
<comment type="function">
    <text evidence="10">Chemotactic-signal transducers respond to changes in the concentration of attractants and repellents in the environment, transduce a signal from the outside to the inside of the cell, and facilitate sensory adaptation through the variation of the level of methylation.</text>
</comment>
<dbReference type="GO" id="GO:0007165">
    <property type="term" value="P:signal transduction"/>
    <property type="evidence" value="ECO:0007669"/>
    <property type="project" value="UniProtKB-KW"/>
</dbReference>
<dbReference type="Pfam" id="PF17202">
    <property type="entry name" value="sCache_3_3"/>
    <property type="match status" value="1"/>
</dbReference>
<evidence type="ECO:0000259" key="14">
    <source>
        <dbReference type="PROSITE" id="PS50111"/>
    </source>
</evidence>
<dbReference type="PRINTS" id="PR00260">
    <property type="entry name" value="CHEMTRNSDUCR"/>
</dbReference>
<keyword evidence="7 13" id="KW-0472">Membrane</keyword>
<keyword evidence="2" id="KW-1003">Cell membrane</keyword>
<evidence type="ECO:0000259" key="15">
    <source>
        <dbReference type="PROSITE" id="PS50885"/>
    </source>
</evidence>
<evidence type="ECO:0000256" key="8">
    <source>
        <dbReference type="ARBA" id="ARBA00023224"/>
    </source>
</evidence>
<dbReference type="Pfam" id="PF00015">
    <property type="entry name" value="MCPsignal"/>
    <property type="match status" value="1"/>
</dbReference>
<dbReference type="RefSeq" id="WP_041086739.1">
    <property type="nucleotide sequence ID" value="NZ_JXRP01000009.1"/>
</dbReference>
<comment type="similarity">
    <text evidence="9">Belongs to the methyl-accepting chemotaxis (MCP) protein family.</text>
</comment>